<keyword evidence="5" id="KW-0732">Signal</keyword>
<comment type="caution">
    <text evidence="7">The sequence shown here is derived from an EMBL/GenBank/DDBJ whole genome shotgun (WGS) entry which is preliminary data.</text>
</comment>
<dbReference type="InterPro" id="IPR026591">
    <property type="entry name" value="Sirtuin_cat_small_dom_sf"/>
</dbReference>
<evidence type="ECO:0000259" key="6">
    <source>
        <dbReference type="PROSITE" id="PS50305"/>
    </source>
</evidence>
<protein>
    <recommendedName>
        <fullName evidence="6">Deacetylase sirtuin-type domain-containing protein</fullName>
    </recommendedName>
</protein>
<feature type="binding site" evidence="3">
    <location>
        <position position="251"/>
    </location>
    <ligand>
        <name>Zn(2+)</name>
        <dbReference type="ChEBI" id="CHEBI:29105"/>
    </ligand>
</feature>
<dbReference type="GO" id="GO:0046872">
    <property type="term" value="F:metal ion binding"/>
    <property type="evidence" value="ECO:0007669"/>
    <property type="project" value="UniProtKB-KW"/>
</dbReference>
<feature type="signal peptide" evidence="5">
    <location>
        <begin position="1"/>
        <end position="19"/>
    </location>
</feature>
<dbReference type="SUPFAM" id="SSF52467">
    <property type="entry name" value="DHS-like NAD/FAD-binding domain"/>
    <property type="match status" value="1"/>
</dbReference>
<dbReference type="Pfam" id="PF02146">
    <property type="entry name" value="SIR2"/>
    <property type="match status" value="1"/>
</dbReference>
<proteinExistence type="predicted"/>
<dbReference type="Gene3D" id="3.40.50.1220">
    <property type="entry name" value="TPP-binding domain"/>
    <property type="match status" value="1"/>
</dbReference>
<dbReference type="Gene3D" id="3.30.1600.10">
    <property type="entry name" value="SIR2/SIRT2 'Small Domain"/>
    <property type="match status" value="1"/>
</dbReference>
<reference evidence="7" key="1">
    <citation type="submission" date="2022-07" db="EMBL/GenBank/DDBJ databases">
        <title>Genome analysis of Parmales, a sister group of diatoms, reveals the evolutionary specialization of diatoms from phago-mixotrophs to photoautotrophs.</title>
        <authorList>
            <person name="Ban H."/>
            <person name="Sato S."/>
            <person name="Yoshikawa S."/>
            <person name="Kazumasa Y."/>
            <person name="Nakamura Y."/>
            <person name="Ichinomiya M."/>
            <person name="Saitoh K."/>
            <person name="Sato N."/>
            <person name="Blanc-Mathieu R."/>
            <person name="Endo H."/>
            <person name="Kuwata A."/>
            <person name="Ogata H."/>
        </authorList>
    </citation>
    <scope>NUCLEOTIDE SEQUENCE</scope>
</reference>
<keyword evidence="8" id="KW-1185">Reference proteome</keyword>
<keyword evidence="3" id="KW-0862">Zinc</keyword>
<feature type="non-terminal residue" evidence="7">
    <location>
        <position position="1"/>
    </location>
</feature>
<dbReference type="Proteomes" id="UP001165082">
    <property type="component" value="Unassembled WGS sequence"/>
</dbReference>
<keyword evidence="3" id="KW-0479">Metal-binding</keyword>
<feature type="binding site" evidence="3">
    <location>
        <position position="185"/>
    </location>
    <ligand>
        <name>Zn(2+)</name>
        <dbReference type="ChEBI" id="CHEBI:29105"/>
    </ligand>
</feature>
<dbReference type="PANTHER" id="PTHR11085">
    <property type="entry name" value="NAD-DEPENDENT PROTEIN DEACYLASE SIRTUIN-5, MITOCHONDRIAL-RELATED"/>
    <property type="match status" value="1"/>
</dbReference>
<evidence type="ECO:0000313" key="7">
    <source>
        <dbReference type="EMBL" id="GMH66387.1"/>
    </source>
</evidence>
<keyword evidence="2" id="KW-0520">NAD</keyword>
<evidence type="ECO:0000256" key="4">
    <source>
        <dbReference type="SAM" id="MobiDB-lite"/>
    </source>
</evidence>
<sequence length="474" mass="52287">MMRLSGWVGGCCLFSTARALTNPSSSYVKTTSKLLRPTHPPPPPPTRVNESELTRNVSYIQDWLEGLASPPVLLTGAGISVDSGIPDYRGSNGSYYKDHTPITHDQYIHPSGDWRKRYWSRSLVGYDRFARAVPNEGHAAMARLKKLGLIGTTITQNVDGLHQKAGMDDVINLHGSGHDMICLSCRDKTERYNYHDMLKSDNVELWGELERAGGGGAGGGEGDEAEIRPDGDADLQNVDISGMNLPPCGSCGEGVLKPDVVFFGANVEKEVVEACYTACDEADGMIVAGSSLTVYSSFRFVKYMLKAGKKVLVLNVGPTRSDGLEGVTKLELSFKTPVPSGRSRRHTRGGHDQESRRMDLQFEMKEEIKHFHLEQQELVGEMYLNEHLDELELSFQADDDEWEDVEADDGSECSFEFCEEVKEENDGGSKSFKDVLLRDLGRGDDFKNAVMQSMSLTVYKGQGREAAPVEDAEP</sequence>
<organism evidence="7 8">
    <name type="scientific">Triparma retinervis</name>
    <dbReference type="NCBI Taxonomy" id="2557542"/>
    <lineage>
        <taxon>Eukaryota</taxon>
        <taxon>Sar</taxon>
        <taxon>Stramenopiles</taxon>
        <taxon>Ochrophyta</taxon>
        <taxon>Bolidophyceae</taxon>
        <taxon>Parmales</taxon>
        <taxon>Triparmaceae</taxon>
        <taxon>Triparma</taxon>
    </lineage>
</organism>
<dbReference type="InterPro" id="IPR050134">
    <property type="entry name" value="NAD-dep_sirtuin_deacylases"/>
</dbReference>
<evidence type="ECO:0000256" key="1">
    <source>
        <dbReference type="ARBA" id="ARBA00022679"/>
    </source>
</evidence>
<dbReference type="PROSITE" id="PS50305">
    <property type="entry name" value="SIRTUIN"/>
    <property type="match status" value="1"/>
</dbReference>
<evidence type="ECO:0000256" key="2">
    <source>
        <dbReference type="ARBA" id="ARBA00023027"/>
    </source>
</evidence>
<dbReference type="GO" id="GO:0070403">
    <property type="term" value="F:NAD+ binding"/>
    <property type="evidence" value="ECO:0007669"/>
    <property type="project" value="InterPro"/>
</dbReference>
<feature type="region of interest" description="Disordered" evidence="4">
    <location>
        <begin position="31"/>
        <end position="50"/>
    </location>
</feature>
<accession>A0A9W7A5Y4</accession>
<feature type="binding site" evidence="3">
    <location>
        <position position="182"/>
    </location>
    <ligand>
        <name>Zn(2+)</name>
        <dbReference type="ChEBI" id="CHEBI:29105"/>
    </ligand>
</feature>
<feature type="domain" description="Deacetylase sirtuin-type" evidence="6">
    <location>
        <begin position="50"/>
        <end position="381"/>
    </location>
</feature>
<dbReference type="EMBL" id="BRXZ01002614">
    <property type="protein sequence ID" value="GMH66387.1"/>
    <property type="molecule type" value="Genomic_DNA"/>
</dbReference>
<feature type="chain" id="PRO_5040791738" description="Deacetylase sirtuin-type domain-containing protein" evidence="5">
    <location>
        <begin position="20"/>
        <end position="474"/>
    </location>
</feature>
<evidence type="ECO:0000313" key="8">
    <source>
        <dbReference type="Proteomes" id="UP001165082"/>
    </source>
</evidence>
<gene>
    <name evidence="7" type="ORF">TrRE_jg11556</name>
</gene>
<dbReference type="InterPro" id="IPR029035">
    <property type="entry name" value="DHS-like_NAD/FAD-binding_dom"/>
</dbReference>
<dbReference type="InterPro" id="IPR003000">
    <property type="entry name" value="Sirtuin"/>
</dbReference>
<feature type="active site" description="Proton acceptor" evidence="3">
    <location>
        <position position="174"/>
    </location>
</feature>
<evidence type="ECO:0000256" key="3">
    <source>
        <dbReference type="PROSITE-ProRule" id="PRU00236"/>
    </source>
</evidence>
<dbReference type="InterPro" id="IPR026590">
    <property type="entry name" value="Ssirtuin_cat_dom"/>
</dbReference>
<feature type="region of interest" description="Disordered" evidence="4">
    <location>
        <begin position="336"/>
        <end position="355"/>
    </location>
</feature>
<keyword evidence="1" id="KW-0808">Transferase</keyword>
<feature type="binding site" evidence="3">
    <location>
        <position position="248"/>
    </location>
    <ligand>
        <name>Zn(2+)</name>
        <dbReference type="ChEBI" id="CHEBI:29105"/>
    </ligand>
</feature>
<evidence type="ECO:0000256" key="5">
    <source>
        <dbReference type="SAM" id="SignalP"/>
    </source>
</evidence>
<dbReference type="PANTHER" id="PTHR11085:SF10">
    <property type="entry name" value="NAD-DEPENDENT PROTEIN DEACYLASE SIRTUIN-5, MITOCHONDRIAL-RELATED"/>
    <property type="match status" value="1"/>
</dbReference>
<name>A0A9W7A5Y4_9STRA</name>
<dbReference type="AlphaFoldDB" id="A0A9W7A5Y4"/>
<dbReference type="OrthoDB" id="424302at2759"/>
<dbReference type="GO" id="GO:0017136">
    <property type="term" value="F:histone deacetylase activity, NAD-dependent"/>
    <property type="evidence" value="ECO:0007669"/>
    <property type="project" value="TreeGrafter"/>
</dbReference>